<dbReference type="AlphaFoldDB" id="A0A167QI01"/>
<dbReference type="Proteomes" id="UP000076738">
    <property type="component" value="Unassembled WGS sequence"/>
</dbReference>
<organism evidence="1 2">
    <name type="scientific">Calocera viscosa (strain TUFC12733)</name>
    <dbReference type="NCBI Taxonomy" id="1330018"/>
    <lineage>
        <taxon>Eukaryota</taxon>
        <taxon>Fungi</taxon>
        <taxon>Dikarya</taxon>
        <taxon>Basidiomycota</taxon>
        <taxon>Agaricomycotina</taxon>
        <taxon>Dacrymycetes</taxon>
        <taxon>Dacrymycetales</taxon>
        <taxon>Dacrymycetaceae</taxon>
        <taxon>Calocera</taxon>
    </lineage>
</organism>
<accession>A0A167QI01</accession>
<dbReference type="EMBL" id="KV417271">
    <property type="protein sequence ID" value="KZO99780.1"/>
    <property type="molecule type" value="Genomic_DNA"/>
</dbReference>
<proteinExistence type="predicted"/>
<keyword evidence="2" id="KW-1185">Reference proteome</keyword>
<gene>
    <name evidence="1" type="ORF">CALVIDRAFT_595860</name>
</gene>
<name>A0A167QI01_CALVF</name>
<sequence>MAHIKLCKLCKLISERLSDTDEPVTQYLAGYSFGPSLSRYASSSPSSSRPLTSSQLDEALGKIARLL</sequence>
<protein>
    <submittedName>
        <fullName evidence="1">Uncharacterized protein</fullName>
    </submittedName>
</protein>
<evidence type="ECO:0000313" key="2">
    <source>
        <dbReference type="Proteomes" id="UP000076738"/>
    </source>
</evidence>
<reference evidence="1 2" key="1">
    <citation type="journal article" date="2016" name="Mol. Biol. Evol.">
        <title>Comparative Genomics of Early-Diverging Mushroom-Forming Fungi Provides Insights into the Origins of Lignocellulose Decay Capabilities.</title>
        <authorList>
            <person name="Nagy L.G."/>
            <person name="Riley R."/>
            <person name="Tritt A."/>
            <person name="Adam C."/>
            <person name="Daum C."/>
            <person name="Floudas D."/>
            <person name="Sun H."/>
            <person name="Yadav J.S."/>
            <person name="Pangilinan J."/>
            <person name="Larsson K.H."/>
            <person name="Matsuura K."/>
            <person name="Barry K."/>
            <person name="Labutti K."/>
            <person name="Kuo R."/>
            <person name="Ohm R.A."/>
            <person name="Bhattacharya S.S."/>
            <person name="Shirouzu T."/>
            <person name="Yoshinaga Y."/>
            <person name="Martin F.M."/>
            <person name="Grigoriev I.V."/>
            <person name="Hibbett D.S."/>
        </authorList>
    </citation>
    <scope>NUCLEOTIDE SEQUENCE [LARGE SCALE GENOMIC DNA]</scope>
    <source>
        <strain evidence="1 2">TUFC12733</strain>
    </source>
</reference>
<evidence type="ECO:0000313" key="1">
    <source>
        <dbReference type="EMBL" id="KZO99780.1"/>
    </source>
</evidence>